<dbReference type="Proteomes" id="UP001291623">
    <property type="component" value="Unassembled WGS sequence"/>
</dbReference>
<keyword evidence="2" id="KW-1185">Reference proteome</keyword>
<dbReference type="EMBL" id="JAVYJV010000008">
    <property type="protein sequence ID" value="KAK4364302.1"/>
    <property type="molecule type" value="Genomic_DNA"/>
</dbReference>
<sequence length="142" mass="15948">MDLLDILTEFSSDLELRKVLLIAGGVSSEIHCVATNSSSHKIEVPNSSDNITRRELKTAGCCMMFGYGWSIGCTQPTGVTKDIMIFVSTILPWLIRITPLMVKEYKSEAPAGDIQHRLLLDDQFHHLRKIHVKRLSPRSVNL</sequence>
<dbReference type="AlphaFoldDB" id="A0AAE1S6Y1"/>
<name>A0AAE1S6Y1_9SOLA</name>
<evidence type="ECO:0000313" key="2">
    <source>
        <dbReference type="Proteomes" id="UP001291623"/>
    </source>
</evidence>
<organism evidence="1 2">
    <name type="scientific">Anisodus tanguticus</name>
    <dbReference type="NCBI Taxonomy" id="243964"/>
    <lineage>
        <taxon>Eukaryota</taxon>
        <taxon>Viridiplantae</taxon>
        <taxon>Streptophyta</taxon>
        <taxon>Embryophyta</taxon>
        <taxon>Tracheophyta</taxon>
        <taxon>Spermatophyta</taxon>
        <taxon>Magnoliopsida</taxon>
        <taxon>eudicotyledons</taxon>
        <taxon>Gunneridae</taxon>
        <taxon>Pentapetalae</taxon>
        <taxon>asterids</taxon>
        <taxon>lamiids</taxon>
        <taxon>Solanales</taxon>
        <taxon>Solanaceae</taxon>
        <taxon>Solanoideae</taxon>
        <taxon>Hyoscyameae</taxon>
        <taxon>Anisodus</taxon>
    </lineage>
</organism>
<accession>A0AAE1S6Y1</accession>
<proteinExistence type="predicted"/>
<gene>
    <name evidence="1" type="ORF">RND71_015660</name>
</gene>
<reference evidence="1" key="1">
    <citation type="submission" date="2023-12" db="EMBL/GenBank/DDBJ databases">
        <title>Genome assembly of Anisodus tanguticus.</title>
        <authorList>
            <person name="Wang Y.-J."/>
        </authorList>
    </citation>
    <scope>NUCLEOTIDE SEQUENCE</scope>
    <source>
        <strain evidence="1">KB-2021</strain>
        <tissue evidence="1">Leaf</tissue>
    </source>
</reference>
<evidence type="ECO:0000313" key="1">
    <source>
        <dbReference type="EMBL" id="KAK4364302.1"/>
    </source>
</evidence>
<comment type="caution">
    <text evidence="1">The sequence shown here is derived from an EMBL/GenBank/DDBJ whole genome shotgun (WGS) entry which is preliminary data.</text>
</comment>
<protein>
    <submittedName>
        <fullName evidence="1">Uncharacterized protein</fullName>
    </submittedName>
</protein>